<gene>
    <name evidence="2" type="ORF">E1750_01195</name>
</gene>
<reference evidence="3" key="1">
    <citation type="submission" date="2019-03" db="EMBL/GenBank/DDBJ databases">
        <title>Flavobacterium sp.</title>
        <authorList>
            <person name="Kim H."/>
        </authorList>
    </citation>
    <scope>NUCLEOTIDE SEQUENCE [LARGE SCALE GENOMIC DNA]</scope>
    <source>
        <strain evidence="3">GS13</strain>
    </source>
</reference>
<keyword evidence="3" id="KW-1185">Reference proteome</keyword>
<dbReference type="RefSeq" id="WP_133275001.1">
    <property type="nucleotide sequence ID" value="NZ_CP037933.1"/>
</dbReference>
<dbReference type="Pfam" id="PF13372">
    <property type="entry name" value="Alginate_exp"/>
    <property type="match status" value="1"/>
</dbReference>
<proteinExistence type="predicted"/>
<dbReference type="OrthoDB" id="1070463at2"/>
<dbReference type="KEGG" id="fnk:E1750_01195"/>
<evidence type="ECO:0000313" key="3">
    <source>
        <dbReference type="Proteomes" id="UP000291124"/>
    </source>
</evidence>
<dbReference type="AlphaFoldDB" id="A0A4P6YB03"/>
<sequence length="479" mass="53106">MRTIKNKLLAIQGFKKETILQTCLSKTFLLGVAVTALSVQESKAQFTLTGQLRPRTELRDGQGTLQKKGDDAALFTSQRARLNAGFAGYRFKAYLSLQDVRVWGQDQSSINKTTVDANDGLMLHEAWGEIFLNDTVSKIKNLSLKIGRQEIAYDDQKVIGSLDWLQQARRHDAVVLKFANKGWIADIGAAFNQNSEKNVGTLYNGIPTAGTYPAGTNAIGTMYKSFQYAYVGKKFYFGDLSFLFFKDDFNKYTTIAAVKTPVQGVWSRTTTGIFYNVNPTRKINLTGSYYYQGGRNKDGRVLSANLASITSTVQVSRKLFVGPGIDYLSGTDGTKAVTADSRSNEFDPLYGTPHKFWGYMDYFYVASGFGKQGLLNYFFKAKYNASDKLTLFADLHGFEAANKVSNGASGTRTSYLGTELDLKMSYNFTKLINIEAGYSYMKATNTMASAQVKNVSNASLSPQWAYVALNIKPDFLAKK</sequence>
<protein>
    <recommendedName>
        <fullName evidence="1">Alginate export domain-containing protein</fullName>
    </recommendedName>
</protein>
<accession>A0A4P6YB03</accession>
<evidence type="ECO:0000259" key="1">
    <source>
        <dbReference type="Pfam" id="PF13372"/>
    </source>
</evidence>
<organism evidence="2 3">
    <name type="scientific">Flavobacterium nackdongense</name>
    <dbReference type="NCBI Taxonomy" id="2547394"/>
    <lineage>
        <taxon>Bacteria</taxon>
        <taxon>Pseudomonadati</taxon>
        <taxon>Bacteroidota</taxon>
        <taxon>Flavobacteriia</taxon>
        <taxon>Flavobacteriales</taxon>
        <taxon>Flavobacteriaceae</taxon>
        <taxon>Flavobacterium</taxon>
    </lineage>
</organism>
<feature type="domain" description="Alginate export" evidence="1">
    <location>
        <begin position="47"/>
        <end position="183"/>
    </location>
</feature>
<evidence type="ECO:0000313" key="2">
    <source>
        <dbReference type="EMBL" id="QBN17470.1"/>
    </source>
</evidence>
<name>A0A4P6YB03_9FLAO</name>
<dbReference type="InterPro" id="IPR025388">
    <property type="entry name" value="Alginate_export_dom"/>
</dbReference>
<dbReference type="Proteomes" id="UP000291124">
    <property type="component" value="Chromosome"/>
</dbReference>
<dbReference type="EMBL" id="CP037933">
    <property type="protein sequence ID" value="QBN17470.1"/>
    <property type="molecule type" value="Genomic_DNA"/>
</dbReference>